<protein>
    <submittedName>
        <fullName evidence="1">Uncharacterized protein</fullName>
    </submittedName>
</protein>
<feature type="non-terminal residue" evidence="1">
    <location>
        <position position="156"/>
    </location>
</feature>
<reference evidence="2" key="2">
    <citation type="submission" date="2015-01" db="EMBL/GenBank/DDBJ databases">
        <title>Evolutionary Origins and Diversification of the Mycorrhizal Mutualists.</title>
        <authorList>
            <consortium name="DOE Joint Genome Institute"/>
            <consortium name="Mycorrhizal Genomics Consortium"/>
            <person name="Kohler A."/>
            <person name="Kuo A."/>
            <person name="Nagy L.G."/>
            <person name="Floudas D."/>
            <person name="Copeland A."/>
            <person name="Barry K.W."/>
            <person name="Cichocki N."/>
            <person name="Veneault-Fourrey C."/>
            <person name="LaButti K."/>
            <person name="Lindquist E.A."/>
            <person name="Lipzen A."/>
            <person name="Lundell T."/>
            <person name="Morin E."/>
            <person name="Murat C."/>
            <person name="Riley R."/>
            <person name="Ohm R."/>
            <person name="Sun H."/>
            <person name="Tunlid A."/>
            <person name="Henrissat B."/>
            <person name="Grigoriev I.V."/>
            <person name="Hibbett D.S."/>
            <person name="Martin F."/>
        </authorList>
    </citation>
    <scope>NUCLEOTIDE SEQUENCE [LARGE SCALE GENOMIC DNA]</scope>
    <source>
        <strain evidence="2">441</strain>
    </source>
</reference>
<dbReference type="EMBL" id="KN833730">
    <property type="protein sequence ID" value="KIK23120.1"/>
    <property type="molecule type" value="Genomic_DNA"/>
</dbReference>
<evidence type="ECO:0000313" key="2">
    <source>
        <dbReference type="Proteomes" id="UP000054018"/>
    </source>
</evidence>
<keyword evidence="2" id="KW-1185">Reference proteome</keyword>
<sequence length="156" mass="17351">MDDEGRGHQEKHGVKESIDISAPVPEIWAKPSESAFKHKSSSITNFAAIPLPFQGSGTTRRGLVDDVSNDAAVVLVAEIFMTLYGDKAGEGGRAAERQPWGRWTRNFSRPIYRQGGSSVEKEPHKSDRPGRSYRLNRLLVLQMQAWPYYCNGCAES</sequence>
<accession>A0A0C9YE81</accession>
<reference evidence="1 2" key="1">
    <citation type="submission" date="2014-04" db="EMBL/GenBank/DDBJ databases">
        <authorList>
            <consortium name="DOE Joint Genome Institute"/>
            <person name="Kuo A."/>
            <person name="Kohler A."/>
            <person name="Costa M.D."/>
            <person name="Nagy L.G."/>
            <person name="Floudas D."/>
            <person name="Copeland A."/>
            <person name="Barry K.W."/>
            <person name="Cichocki N."/>
            <person name="Veneault-Fourrey C."/>
            <person name="LaButti K."/>
            <person name="Lindquist E.A."/>
            <person name="Lipzen A."/>
            <person name="Lundell T."/>
            <person name="Morin E."/>
            <person name="Murat C."/>
            <person name="Sun H."/>
            <person name="Tunlid A."/>
            <person name="Henrissat B."/>
            <person name="Grigoriev I.V."/>
            <person name="Hibbett D.S."/>
            <person name="Martin F."/>
            <person name="Nordberg H.P."/>
            <person name="Cantor M.N."/>
            <person name="Hua S.X."/>
        </authorList>
    </citation>
    <scope>NUCLEOTIDE SEQUENCE [LARGE SCALE GENOMIC DNA]</scope>
    <source>
        <strain evidence="1 2">441</strain>
    </source>
</reference>
<dbReference type="Proteomes" id="UP000054018">
    <property type="component" value="Unassembled WGS sequence"/>
</dbReference>
<name>A0A0C9YE81_9AGAM</name>
<dbReference type="HOGENOM" id="CLU_1691013_0_0_1"/>
<gene>
    <name evidence="1" type="ORF">PISMIDRAFT_679610</name>
</gene>
<evidence type="ECO:0000313" key="1">
    <source>
        <dbReference type="EMBL" id="KIK23120.1"/>
    </source>
</evidence>
<dbReference type="AlphaFoldDB" id="A0A0C9YE81"/>
<proteinExistence type="predicted"/>
<organism evidence="1 2">
    <name type="scientific">Pisolithus microcarpus 441</name>
    <dbReference type="NCBI Taxonomy" id="765257"/>
    <lineage>
        <taxon>Eukaryota</taxon>
        <taxon>Fungi</taxon>
        <taxon>Dikarya</taxon>
        <taxon>Basidiomycota</taxon>
        <taxon>Agaricomycotina</taxon>
        <taxon>Agaricomycetes</taxon>
        <taxon>Agaricomycetidae</taxon>
        <taxon>Boletales</taxon>
        <taxon>Sclerodermatineae</taxon>
        <taxon>Pisolithaceae</taxon>
        <taxon>Pisolithus</taxon>
    </lineage>
</organism>